<proteinExistence type="inferred from homology"/>
<dbReference type="Gene3D" id="1.20.5.110">
    <property type="match status" value="1"/>
</dbReference>
<dbReference type="InterPro" id="IPR034706">
    <property type="entry name" value="CpoB"/>
</dbReference>
<dbReference type="HAMAP" id="MF_02066">
    <property type="entry name" value="CpoB"/>
    <property type="match status" value="1"/>
</dbReference>
<dbReference type="InterPro" id="IPR032519">
    <property type="entry name" value="YbgF_tri"/>
</dbReference>
<sequence>MLVQHLRLASRRSSGLTTGLATGLTALTVLLAVFGAQHAQAGVFDDEEARRQIKDLSIKNNERLDTLSKAQFDLVNQIQALREETAKLRGQVETLNYELESTKKRQQDFYIDLDGRLRNLEPQSAAPGENNPADGAKPGSDPGKKSAVDPAAVTREYEAALNLFKANKIKEAASAFESFVKAHPDSTLTPNAQYWLGNAHYALRDCNKAIAVHKVVVSKWPQHPKAPDAMINIATCQQELGDNKGEEATLKSVIAKYPDSTAAATAKKRLKK</sequence>
<dbReference type="NCBIfam" id="TIGR02795">
    <property type="entry name" value="tol_pal_ybgF"/>
    <property type="match status" value="1"/>
</dbReference>
<evidence type="ECO:0000313" key="7">
    <source>
        <dbReference type="Proteomes" id="UP000199600"/>
    </source>
</evidence>
<name>A0A1A8XI80_9RHOO</name>
<protein>
    <recommendedName>
        <fullName evidence="2">Cell division coordinator CpoB</fullName>
    </recommendedName>
</protein>
<accession>A0A1A8XI80</accession>
<dbReference type="SUPFAM" id="SSF48452">
    <property type="entry name" value="TPR-like"/>
    <property type="match status" value="1"/>
</dbReference>
<feature type="domain" description="YbgF trimerisation" evidence="5">
    <location>
        <begin position="65"/>
        <end position="126"/>
    </location>
</feature>
<dbReference type="Pfam" id="PF13525">
    <property type="entry name" value="YfiO"/>
    <property type="match status" value="1"/>
</dbReference>
<keyword evidence="2" id="KW-0132">Cell division</keyword>
<dbReference type="AlphaFoldDB" id="A0A1A8XI80"/>
<keyword evidence="7" id="KW-1185">Reference proteome</keyword>
<evidence type="ECO:0000256" key="1">
    <source>
        <dbReference type="ARBA" id="ARBA00022729"/>
    </source>
</evidence>
<dbReference type="GO" id="GO:0043093">
    <property type="term" value="P:FtsZ-dependent cytokinesis"/>
    <property type="evidence" value="ECO:0007669"/>
    <property type="project" value="UniProtKB-UniRule"/>
</dbReference>
<evidence type="ECO:0000256" key="3">
    <source>
        <dbReference type="SAM" id="MobiDB-lite"/>
    </source>
</evidence>
<evidence type="ECO:0000313" key="6">
    <source>
        <dbReference type="EMBL" id="SBT04082.1"/>
    </source>
</evidence>
<dbReference type="Gene3D" id="1.25.40.10">
    <property type="entry name" value="Tetratricopeptide repeat domain"/>
    <property type="match status" value="1"/>
</dbReference>
<keyword evidence="2" id="KW-0574">Periplasm</keyword>
<evidence type="ECO:0000259" key="4">
    <source>
        <dbReference type="Pfam" id="PF13525"/>
    </source>
</evidence>
<comment type="similarity">
    <text evidence="2">Belongs to the CpoB family.</text>
</comment>
<reference evidence="6 7" key="1">
    <citation type="submission" date="2016-06" db="EMBL/GenBank/DDBJ databases">
        <authorList>
            <person name="Kjaerup R.B."/>
            <person name="Dalgaard T.S."/>
            <person name="Juul-Madsen H.R."/>
        </authorList>
    </citation>
    <scope>NUCLEOTIDE SEQUENCE [LARGE SCALE GENOMIC DNA]</scope>
    <source>
        <strain evidence="6">2</strain>
    </source>
</reference>
<comment type="subcellular location">
    <subcellularLocation>
        <location evidence="2">Periplasm</location>
    </subcellularLocation>
</comment>
<dbReference type="GO" id="GO:0070206">
    <property type="term" value="P:protein trimerization"/>
    <property type="evidence" value="ECO:0007669"/>
    <property type="project" value="InterPro"/>
</dbReference>
<dbReference type="Pfam" id="PF16331">
    <property type="entry name" value="TolA_bind_tri"/>
    <property type="match status" value="1"/>
</dbReference>
<comment type="function">
    <text evidence="2">Mediates coordination of peptidoglycan synthesis and outer membrane constriction during cell division.</text>
</comment>
<dbReference type="InterPro" id="IPR011990">
    <property type="entry name" value="TPR-like_helical_dom_sf"/>
</dbReference>
<dbReference type="EMBL" id="FLQY01000025">
    <property type="protein sequence ID" value="SBT04082.1"/>
    <property type="molecule type" value="Genomic_DNA"/>
</dbReference>
<dbReference type="GO" id="GO:0030288">
    <property type="term" value="C:outer membrane-bounded periplasmic space"/>
    <property type="evidence" value="ECO:0007669"/>
    <property type="project" value="UniProtKB-UniRule"/>
</dbReference>
<gene>
    <name evidence="2" type="primary">cpoB</name>
    <name evidence="6" type="ORF">PROAA_1200003</name>
</gene>
<feature type="region of interest" description="Disordered" evidence="3">
    <location>
        <begin position="121"/>
        <end position="150"/>
    </location>
</feature>
<keyword evidence="1 2" id="KW-0732">Signal</keyword>
<dbReference type="InterPro" id="IPR039565">
    <property type="entry name" value="BamD-like"/>
</dbReference>
<dbReference type="Proteomes" id="UP000199600">
    <property type="component" value="Unassembled WGS sequence"/>
</dbReference>
<evidence type="ECO:0000259" key="5">
    <source>
        <dbReference type="Pfam" id="PF16331"/>
    </source>
</evidence>
<dbReference type="InterPro" id="IPR014162">
    <property type="entry name" value="CpoB_C"/>
</dbReference>
<organism evidence="6 7">
    <name type="scientific">Candidatus Propionivibrio aalborgensis</name>
    <dbReference type="NCBI Taxonomy" id="1860101"/>
    <lineage>
        <taxon>Bacteria</taxon>
        <taxon>Pseudomonadati</taxon>
        <taxon>Pseudomonadota</taxon>
        <taxon>Betaproteobacteria</taxon>
        <taxon>Rhodocyclales</taxon>
        <taxon>Rhodocyclaceae</taxon>
        <taxon>Propionivibrio</taxon>
    </lineage>
</organism>
<feature type="domain" description="Outer membrane lipoprotein BamD-like" evidence="4">
    <location>
        <begin position="156"/>
        <end position="271"/>
    </location>
</feature>
<evidence type="ECO:0000256" key="2">
    <source>
        <dbReference type="HAMAP-Rule" id="MF_02066"/>
    </source>
</evidence>
<keyword evidence="2" id="KW-0131">Cell cycle</keyword>